<dbReference type="SUPFAM" id="SSF47188">
    <property type="entry name" value="Hemerythrin-like"/>
    <property type="match status" value="1"/>
</dbReference>
<dbReference type="InterPro" id="IPR016131">
    <property type="entry name" value="Haemerythrin_Fe_BS"/>
</dbReference>
<dbReference type="RefSeq" id="WP_097012916.1">
    <property type="nucleotide sequence ID" value="NZ_LT907975.1"/>
</dbReference>
<dbReference type="PROSITE" id="PS00550">
    <property type="entry name" value="HEMERYTHRINS"/>
    <property type="match status" value="1"/>
</dbReference>
<evidence type="ECO:0000256" key="9">
    <source>
        <dbReference type="ARBA" id="ARBA00029447"/>
    </source>
</evidence>
<evidence type="ECO:0000313" key="15">
    <source>
        <dbReference type="EMBL" id="SOB60149.1"/>
    </source>
</evidence>
<dbReference type="InterPro" id="IPR029095">
    <property type="entry name" value="NarX-like_N"/>
</dbReference>
<proteinExistence type="inferred from homology"/>
<feature type="transmembrane region" description="Helical" evidence="12">
    <location>
        <begin position="175"/>
        <end position="198"/>
    </location>
</feature>
<dbReference type="PANTHER" id="PTHR43531:SF11">
    <property type="entry name" value="METHYL-ACCEPTING CHEMOTAXIS PROTEIN 3"/>
    <property type="match status" value="1"/>
</dbReference>
<feature type="transmembrane region" description="Helical" evidence="12">
    <location>
        <begin position="6"/>
        <end position="28"/>
    </location>
</feature>
<dbReference type="Pfam" id="PF13675">
    <property type="entry name" value="PilJ"/>
    <property type="match status" value="1"/>
</dbReference>
<dbReference type="InterPro" id="IPR051310">
    <property type="entry name" value="MCP_chemotaxis"/>
</dbReference>
<evidence type="ECO:0000313" key="16">
    <source>
        <dbReference type="Proteomes" id="UP000219215"/>
    </source>
</evidence>
<dbReference type="GO" id="GO:0004888">
    <property type="term" value="F:transmembrane signaling receptor activity"/>
    <property type="evidence" value="ECO:0007669"/>
    <property type="project" value="TreeGrafter"/>
</dbReference>
<dbReference type="NCBIfam" id="NF033749">
    <property type="entry name" value="bact_hemeryth"/>
    <property type="match status" value="1"/>
</dbReference>
<evidence type="ECO:0000256" key="7">
    <source>
        <dbReference type="ARBA" id="ARBA00023004"/>
    </source>
</evidence>
<evidence type="ECO:0000256" key="6">
    <source>
        <dbReference type="ARBA" id="ARBA00022989"/>
    </source>
</evidence>
<keyword evidence="7" id="KW-0408">Iron</keyword>
<evidence type="ECO:0000256" key="2">
    <source>
        <dbReference type="ARBA" id="ARBA00010587"/>
    </source>
</evidence>
<dbReference type="Pfam" id="PF00015">
    <property type="entry name" value="MCPsignal"/>
    <property type="match status" value="1"/>
</dbReference>
<dbReference type="PROSITE" id="PS50885">
    <property type="entry name" value="HAMP"/>
    <property type="match status" value="1"/>
</dbReference>
<keyword evidence="8 12" id="KW-0472">Membrane</keyword>
<name>A0A2C8FCK0_9BACT</name>
<evidence type="ECO:0000256" key="10">
    <source>
        <dbReference type="PROSITE-ProRule" id="PRU00284"/>
    </source>
</evidence>
<feature type="domain" description="HAMP" evidence="14">
    <location>
        <begin position="200"/>
        <end position="252"/>
    </location>
</feature>
<evidence type="ECO:0000256" key="8">
    <source>
        <dbReference type="ARBA" id="ARBA00023136"/>
    </source>
</evidence>
<keyword evidence="6 12" id="KW-1133">Transmembrane helix</keyword>
<dbReference type="InterPro" id="IPR012312">
    <property type="entry name" value="Hemerythrin-like"/>
</dbReference>
<dbReference type="Pfam" id="PF01814">
    <property type="entry name" value="Hemerythrin"/>
    <property type="match status" value="1"/>
</dbReference>
<evidence type="ECO:0000256" key="11">
    <source>
        <dbReference type="SAM" id="MobiDB-lite"/>
    </source>
</evidence>
<keyword evidence="5" id="KW-0479">Metal-binding</keyword>
<dbReference type="InterPro" id="IPR004089">
    <property type="entry name" value="MCPsignal_dom"/>
</dbReference>
<feature type="domain" description="Methyl-accepting transducer" evidence="13">
    <location>
        <begin position="257"/>
        <end position="472"/>
    </location>
</feature>
<dbReference type="OrthoDB" id="9765238at2"/>
<reference evidence="16" key="1">
    <citation type="submission" date="2017-09" db="EMBL/GenBank/DDBJ databases">
        <authorList>
            <person name="Regsiter A."/>
            <person name="William W."/>
        </authorList>
    </citation>
    <scope>NUCLEOTIDE SEQUENCE [LARGE SCALE GENOMIC DNA]</scope>
    <source>
        <strain evidence="16">500-1</strain>
    </source>
</reference>
<dbReference type="NCBIfam" id="TIGR02481">
    <property type="entry name" value="hemeryth_dom"/>
    <property type="match status" value="1"/>
</dbReference>
<dbReference type="EMBL" id="LT907975">
    <property type="protein sequence ID" value="SOB60149.1"/>
    <property type="molecule type" value="Genomic_DNA"/>
</dbReference>
<dbReference type="InterPro" id="IPR035938">
    <property type="entry name" value="Hemerythrin-like_sf"/>
</dbReference>
<dbReference type="SUPFAM" id="SSF58104">
    <property type="entry name" value="Methyl-accepting chemotaxis protein (MCP) signaling domain"/>
    <property type="match status" value="1"/>
</dbReference>
<keyword evidence="16" id="KW-1185">Reference proteome</keyword>
<dbReference type="SMART" id="SM00283">
    <property type="entry name" value="MA"/>
    <property type="match status" value="1"/>
</dbReference>
<sequence length="685" mass="74470">MRLKFVLYASVGTLFGIGLAMFLATFFISSAQKDDGLVINLAGRQRMLSQKMAKEVLLYHQAVASEQDGSAMKTQVLSTMELFDKTLKALANSGQAPVTVDPAGPAKMIPAASEEVGKQLATVESFWAAYQGDIRLILEKHELNKDFLSNSLNVLKEMNKAVGMMQAESEERVQGLIISQIAGIIVMALIVVIALLVISRKIIAPMNKFKDAMEKMSGGDLTHLCEMQSRDEIGEVNQALNDMSARLAQIVDDVKRSAGNVASGSSELTDTTNMLASGTSHQASAIEHIADLMKGMLDSISRTSRTSESTKETALKAAVDAKRGGESVSSALEAVKTIADRITVIEEIARQTNLLALNAAIEAARAGEHGKGFAVVAAEVRKLAERSGQAASEIGELSSNTIRMSDEAEELLRSLVPGIEDTAEMIEEISASSKEQHQSVIDVENAVSRLESTIQQNASISEELAATTENLSDQASQLRNEMQFFRTCEDEEQSYSPSSYSSEVEYNPSVVRSEPVRRPVTASAPPPPRLERPQAPVSSPPSDHGGKILMERDASFNTGIVEIDDQHRQLVDMLNRLNGAMAHGEGASVLGNIFDELKAYTISHFGTEEKLFDETGYPGAEQHKQIHANLLEKVMELESDFKSGRVTMSREILMLLKDWLQNHIKGVDMEYVDHLKANASGISLS</sequence>
<comment type="subcellular location">
    <subcellularLocation>
        <location evidence="1">Membrane</location>
        <topology evidence="1">Multi-pass membrane protein</topology>
    </subcellularLocation>
</comment>
<keyword evidence="10" id="KW-0807">Transducer</keyword>
<dbReference type="Proteomes" id="UP000219215">
    <property type="component" value="Chromosome DPRO"/>
</dbReference>
<evidence type="ECO:0000256" key="1">
    <source>
        <dbReference type="ARBA" id="ARBA00004141"/>
    </source>
</evidence>
<evidence type="ECO:0000256" key="12">
    <source>
        <dbReference type="SAM" id="Phobius"/>
    </source>
</evidence>
<organism evidence="15 16">
    <name type="scientific">Pseudodesulfovibrio profundus</name>
    <dbReference type="NCBI Taxonomy" id="57320"/>
    <lineage>
        <taxon>Bacteria</taxon>
        <taxon>Pseudomonadati</taxon>
        <taxon>Thermodesulfobacteriota</taxon>
        <taxon>Desulfovibrionia</taxon>
        <taxon>Desulfovibrionales</taxon>
        <taxon>Desulfovibrionaceae</taxon>
    </lineage>
</organism>
<dbReference type="InterPro" id="IPR003660">
    <property type="entry name" value="HAMP_dom"/>
</dbReference>
<dbReference type="GO" id="GO:0006935">
    <property type="term" value="P:chemotaxis"/>
    <property type="evidence" value="ECO:0007669"/>
    <property type="project" value="UniProtKB-KW"/>
</dbReference>
<keyword evidence="3" id="KW-0145">Chemotaxis</keyword>
<dbReference type="InterPro" id="IPR012827">
    <property type="entry name" value="Hemerythrin_metal-bd"/>
</dbReference>
<evidence type="ECO:0000259" key="13">
    <source>
        <dbReference type="PROSITE" id="PS50111"/>
    </source>
</evidence>
<accession>A0A2C8FCK0</accession>
<evidence type="ECO:0000256" key="4">
    <source>
        <dbReference type="ARBA" id="ARBA00022692"/>
    </source>
</evidence>
<protein>
    <submittedName>
        <fullName evidence="15">Methyl-accepting chemotaxis protein III</fullName>
    </submittedName>
</protein>
<dbReference type="Gene3D" id="1.20.120.50">
    <property type="entry name" value="Hemerythrin-like"/>
    <property type="match status" value="1"/>
</dbReference>
<dbReference type="SMART" id="SM00304">
    <property type="entry name" value="HAMP"/>
    <property type="match status" value="1"/>
</dbReference>
<dbReference type="Gene3D" id="1.10.287.950">
    <property type="entry name" value="Methyl-accepting chemotaxis protein"/>
    <property type="match status" value="1"/>
</dbReference>
<dbReference type="CDD" id="cd06225">
    <property type="entry name" value="HAMP"/>
    <property type="match status" value="1"/>
</dbReference>
<keyword evidence="4 12" id="KW-0812">Transmembrane</keyword>
<comment type="similarity">
    <text evidence="2">Belongs to the hemerythrin family.</text>
</comment>
<gene>
    <name evidence="15" type="primary">trg</name>
    <name evidence="15" type="ORF">DPRO_3237</name>
</gene>
<dbReference type="GO" id="GO:0007165">
    <property type="term" value="P:signal transduction"/>
    <property type="evidence" value="ECO:0007669"/>
    <property type="project" value="UniProtKB-KW"/>
</dbReference>
<dbReference type="PROSITE" id="PS50111">
    <property type="entry name" value="CHEMOTAXIS_TRANSDUC_2"/>
    <property type="match status" value="1"/>
</dbReference>
<dbReference type="KEGG" id="pprf:DPRO_3237"/>
<feature type="region of interest" description="Disordered" evidence="11">
    <location>
        <begin position="488"/>
        <end position="548"/>
    </location>
</feature>
<dbReference type="AlphaFoldDB" id="A0A2C8FCK0"/>
<evidence type="ECO:0000256" key="5">
    <source>
        <dbReference type="ARBA" id="ARBA00022723"/>
    </source>
</evidence>
<dbReference type="PANTHER" id="PTHR43531">
    <property type="entry name" value="PROTEIN ICFG"/>
    <property type="match status" value="1"/>
</dbReference>
<dbReference type="GO" id="GO:0046872">
    <property type="term" value="F:metal ion binding"/>
    <property type="evidence" value="ECO:0007669"/>
    <property type="project" value="UniProtKB-KW"/>
</dbReference>
<evidence type="ECO:0000256" key="3">
    <source>
        <dbReference type="ARBA" id="ARBA00022500"/>
    </source>
</evidence>
<dbReference type="GO" id="GO:0005886">
    <property type="term" value="C:plasma membrane"/>
    <property type="evidence" value="ECO:0007669"/>
    <property type="project" value="TreeGrafter"/>
</dbReference>
<evidence type="ECO:0000259" key="14">
    <source>
        <dbReference type="PROSITE" id="PS50885"/>
    </source>
</evidence>
<dbReference type="Pfam" id="PF00672">
    <property type="entry name" value="HAMP"/>
    <property type="match status" value="1"/>
</dbReference>
<feature type="compositionally biased region" description="Low complexity" evidence="11">
    <location>
        <begin position="494"/>
        <end position="513"/>
    </location>
</feature>
<comment type="similarity">
    <text evidence="9">Belongs to the methyl-accepting chemotaxis (MCP) protein family.</text>
</comment>
<dbReference type="CDD" id="cd12107">
    <property type="entry name" value="Hemerythrin"/>
    <property type="match status" value="1"/>
</dbReference>